<dbReference type="OrthoDB" id="4277148at2"/>
<dbReference type="NCBIfam" id="NF046112">
    <property type="entry name" value="MSMEG_6209_Nter"/>
    <property type="match status" value="1"/>
</dbReference>
<dbReference type="Pfam" id="PF12085">
    <property type="entry name" value="DUF3562"/>
    <property type="match status" value="1"/>
</dbReference>
<sequence length="70" mass="7852">MIELSEQQILEQIADRLTGTYPGVPVDAVSRLVHEQHARFEGSRIRDFVPLLVERHARAELNKVSSATAV</sequence>
<evidence type="ECO:0000313" key="1">
    <source>
        <dbReference type="EMBL" id="BBY43559.1"/>
    </source>
</evidence>
<name>A0A1X0BVN5_MYCCF</name>
<dbReference type="STRING" id="1249101.BST21_11260"/>
<protein>
    <submittedName>
        <fullName evidence="1">Uncharacterized protein</fullName>
    </submittedName>
</protein>
<dbReference type="KEGG" id="mcee:MCEL_18540"/>
<accession>A0A1X0BVN5</accession>
<keyword evidence="2" id="KW-1185">Reference proteome</keyword>
<dbReference type="AlphaFoldDB" id="A0A1X0BVN5"/>
<dbReference type="RefSeq" id="WP_067214732.1">
    <property type="nucleotide sequence ID" value="NZ_AP022591.1"/>
</dbReference>
<organism evidence="1 2">
    <name type="scientific">Mycolicibacterium celeriflavum</name>
    <name type="common">Mycobacterium celeriflavum</name>
    <dbReference type="NCBI Taxonomy" id="1249101"/>
    <lineage>
        <taxon>Bacteria</taxon>
        <taxon>Bacillati</taxon>
        <taxon>Actinomycetota</taxon>
        <taxon>Actinomycetes</taxon>
        <taxon>Mycobacteriales</taxon>
        <taxon>Mycobacteriaceae</taxon>
        <taxon>Mycolicibacterium</taxon>
    </lineage>
</organism>
<gene>
    <name evidence="1" type="ORF">MCEL_18540</name>
</gene>
<dbReference type="EMBL" id="AP022591">
    <property type="protein sequence ID" value="BBY43559.1"/>
    <property type="molecule type" value="Genomic_DNA"/>
</dbReference>
<dbReference type="InterPro" id="IPR021945">
    <property type="entry name" value="DUF3562"/>
</dbReference>
<evidence type="ECO:0000313" key="2">
    <source>
        <dbReference type="Proteomes" id="UP000466431"/>
    </source>
</evidence>
<dbReference type="Proteomes" id="UP000466431">
    <property type="component" value="Chromosome"/>
</dbReference>
<dbReference type="Gene3D" id="1.10.8.1060">
    <property type="entry name" value="Corynebacterium glutamicum thioredoxin-dependent arsenate reductase, N-terminal domain"/>
    <property type="match status" value="1"/>
</dbReference>
<reference evidence="1 2" key="1">
    <citation type="journal article" date="2019" name="Emerg. Microbes Infect.">
        <title>Comprehensive subspecies identification of 175 nontuberculous mycobacteria species based on 7547 genomic profiles.</title>
        <authorList>
            <person name="Matsumoto Y."/>
            <person name="Kinjo T."/>
            <person name="Motooka D."/>
            <person name="Nabeya D."/>
            <person name="Jung N."/>
            <person name="Uechi K."/>
            <person name="Horii T."/>
            <person name="Iida T."/>
            <person name="Fujita J."/>
            <person name="Nakamura S."/>
        </authorList>
    </citation>
    <scope>NUCLEOTIDE SEQUENCE [LARGE SCALE GENOMIC DNA]</scope>
    <source>
        <strain evidence="1 2">JCM 18439</strain>
    </source>
</reference>
<proteinExistence type="predicted"/>